<accession>A0AAY4BV27</accession>
<protein>
    <submittedName>
        <fullName evidence="1">Uncharacterized protein</fullName>
    </submittedName>
</protein>
<proteinExistence type="predicted"/>
<sequence>MLLYLKVEVFGNEVSSPCWWTLLGLVRAPIHPRRMVGSTRGCSVLMESKINK</sequence>
<keyword evidence="2" id="KW-1185">Reference proteome</keyword>
<evidence type="ECO:0000313" key="2">
    <source>
        <dbReference type="Proteomes" id="UP000694580"/>
    </source>
</evidence>
<dbReference type="AlphaFoldDB" id="A0AAY4BV27"/>
<dbReference type="Ensembl" id="ENSDCDT00010030700.1">
    <property type="protein sequence ID" value="ENSDCDP00010024733.1"/>
    <property type="gene ID" value="ENSDCDG00010015793.1"/>
</dbReference>
<reference evidence="1" key="2">
    <citation type="submission" date="2025-08" db="UniProtKB">
        <authorList>
            <consortium name="Ensembl"/>
        </authorList>
    </citation>
    <scope>IDENTIFICATION</scope>
</reference>
<evidence type="ECO:0000313" key="1">
    <source>
        <dbReference type="Ensembl" id="ENSDCDP00010024733.1"/>
    </source>
</evidence>
<reference evidence="1" key="3">
    <citation type="submission" date="2025-09" db="UniProtKB">
        <authorList>
            <consortium name="Ensembl"/>
        </authorList>
    </citation>
    <scope>IDENTIFICATION</scope>
</reference>
<organism evidence="1 2">
    <name type="scientific">Denticeps clupeoides</name>
    <name type="common">denticle herring</name>
    <dbReference type="NCBI Taxonomy" id="299321"/>
    <lineage>
        <taxon>Eukaryota</taxon>
        <taxon>Metazoa</taxon>
        <taxon>Chordata</taxon>
        <taxon>Craniata</taxon>
        <taxon>Vertebrata</taxon>
        <taxon>Euteleostomi</taxon>
        <taxon>Actinopterygii</taxon>
        <taxon>Neopterygii</taxon>
        <taxon>Teleostei</taxon>
        <taxon>Clupei</taxon>
        <taxon>Clupeiformes</taxon>
        <taxon>Denticipitoidei</taxon>
        <taxon>Denticipitidae</taxon>
        <taxon>Denticeps</taxon>
    </lineage>
</organism>
<reference evidence="1 2" key="1">
    <citation type="submission" date="2020-06" db="EMBL/GenBank/DDBJ databases">
        <authorList>
            <consortium name="Wellcome Sanger Institute Data Sharing"/>
        </authorList>
    </citation>
    <scope>NUCLEOTIDE SEQUENCE [LARGE SCALE GENOMIC DNA]</scope>
</reference>
<dbReference type="Proteomes" id="UP000694580">
    <property type="component" value="Chromosome 2"/>
</dbReference>
<name>A0AAY4BV27_9TELE</name>